<comment type="caution">
    <text evidence="1">The sequence shown here is derived from an EMBL/GenBank/DDBJ whole genome shotgun (WGS) entry which is preliminary data.</text>
</comment>
<dbReference type="EMBL" id="SRPY01000885">
    <property type="protein sequence ID" value="KAG5916528.1"/>
    <property type="molecule type" value="Genomic_DNA"/>
</dbReference>
<reference evidence="1" key="1">
    <citation type="journal article" date="2020" name="bioRxiv">
        <title>Whole genome comparisons of ergot fungi reveals the divergence and evolution of species within the genus Claviceps are the result of varying mechanisms driving genome evolution and host range expansion.</title>
        <authorList>
            <person name="Wyka S.A."/>
            <person name="Mondo S.J."/>
            <person name="Liu M."/>
            <person name="Dettman J."/>
            <person name="Nalam V."/>
            <person name="Broders K.D."/>
        </authorList>
    </citation>
    <scope>NUCLEOTIDE SEQUENCE</scope>
    <source>
        <strain evidence="1">CCC 489</strain>
    </source>
</reference>
<gene>
    <name evidence="1" type="ORF">E4U42_007608</name>
</gene>
<protein>
    <submittedName>
        <fullName evidence="1">Uncharacterized protein</fullName>
    </submittedName>
</protein>
<dbReference type="AlphaFoldDB" id="A0A8K0NIE8"/>
<sequence>MSMCANPDGQGPGARGYSFSVTREAYSKVPEQQDWGQNDQRRGAKSVVNFLVGGVVVWCSGVDAVQ</sequence>
<dbReference type="Proteomes" id="UP000811619">
    <property type="component" value="Unassembled WGS sequence"/>
</dbReference>
<name>A0A8K0NIE8_9HYPO</name>
<organism evidence="1 2">
    <name type="scientific">Claviceps africana</name>
    <dbReference type="NCBI Taxonomy" id="83212"/>
    <lineage>
        <taxon>Eukaryota</taxon>
        <taxon>Fungi</taxon>
        <taxon>Dikarya</taxon>
        <taxon>Ascomycota</taxon>
        <taxon>Pezizomycotina</taxon>
        <taxon>Sordariomycetes</taxon>
        <taxon>Hypocreomycetidae</taxon>
        <taxon>Hypocreales</taxon>
        <taxon>Clavicipitaceae</taxon>
        <taxon>Claviceps</taxon>
    </lineage>
</organism>
<accession>A0A8K0NIE8</accession>
<evidence type="ECO:0000313" key="2">
    <source>
        <dbReference type="Proteomes" id="UP000811619"/>
    </source>
</evidence>
<keyword evidence="2" id="KW-1185">Reference proteome</keyword>
<evidence type="ECO:0000313" key="1">
    <source>
        <dbReference type="EMBL" id="KAG5916528.1"/>
    </source>
</evidence>
<proteinExistence type="predicted"/>